<protein>
    <submittedName>
        <fullName evidence="7">D-isomer specific 2-hydroxyacid dehydrogenase</fullName>
    </submittedName>
</protein>
<dbReference type="VEuPathDB" id="FungiDB:YALI0_B21670g"/>
<evidence type="ECO:0000256" key="1">
    <source>
        <dbReference type="ARBA" id="ARBA00005854"/>
    </source>
</evidence>
<evidence type="ECO:0000313" key="7">
    <source>
        <dbReference type="EMBL" id="RDW28955.1"/>
    </source>
</evidence>
<feature type="domain" description="D-isomer specific 2-hydroxyacid dehydrogenase catalytic" evidence="4">
    <location>
        <begin position="25"/>
        <end position="344"/>
    </location>
</feature>
<evidence type="ECO:0000259" key="5">
    <source>
        <dbReference type="Pfam" id="PF02826"/>
    </source>
</evidence>
<dbReference type="PROSITE" id="PS00065">
    <property type="entry name" value="D_2_HYDROXYACID_DH_1"/>
    <property type="match status" value="1"/>
</dbReference>
<dbReference type="InterPro" id="IPR029753">
    <property type="entry name" value="D-isomer_DH_CS"/>
</dbReference>
<dbReference type="VEuPathDB" id="FungiDB:YALI1_B28349g"/>
<dbReference type="OMA" id="HHTRAAM"/>
<evidence type="ECO:0000313" key="6">
    <source>
        <dbReference type="EMBL" id="AOW02041.1"/>
    </source>
</evidence>
<dbReference type="Gene3D" id="3.40.50.720">
    <property type="entry name" value="NAD(P)-binding Rossmann-like Domain"/>
    <property type="match status" value="2"/>
</dbReference>
<dbReference type="SUPFAM" id="SSF51735">
    <property type="entry name" value="NAD(P)-binding Rossmann-fold domains"/>
    <property type="match status" value="1"/>
</dbReference>
<dbReference type="SUPFAM" id="SSF52283">
    <property type="entry name" value="Formate/glycerate dehydrogenase catalytic domain-like"/>
    <property type="match status" value="1"/>
</dbReference>
<dbReference type="InterPro" id="IPR029752">
    <property type="entry name" value="D-isomer_DH_CS1"/>
</dbReference>
<dbReference type="Pfam" id="PF00389">
    <property type="entry name" value="2-Hacid_dh"/>
    <property type="match status" value="1"/>
</dbReference>
<dbReference type="PANTHER" id="PTHR10996">
    <property type="entry name" value="2-HYDROXYACID DEHYDROGENASE-RELATED"/>
    <property type="match status" value="1"/>
</dbReference>
<dbReference type="InterPro" id="IPR006140">
    <property type="entry name" value="D-isomer_DH_NAD-bd"/>
</dbReference>
<dbReference type="GO" id="GO:0005829">
    <property type="term" value="C:cytosol"/>
    <property type="evidence" value="ECO:0007669"/>
    <property type="project" value="TreeGrafter"/>
</dbReference>
<feature type="domain" description="D-isomer specific 2-hydroxyacid dehydrogenase NAD-binding" evidence="5">
    <location>
        <begin position="139"/>
        <end position="313"/>
    </location>
</feature>
<keyword evidence="2 3" id="KW-0560">Oxidoreductase</keyword>
<dbReference type="RefSeq" id="XP_501192.1">
    <property type="nucleotide sequence ID" value="XM_501192.1"/>
</dbReference>
<dbReference type="EMBL" id="CP017554">
    <property type="protein sequence ID" value="AOW02041.1"/>
    <property type="molecule type" value="Genomic_DNA"/>
</dbReference>
<reference evidence="6 8" key="1">
    <citation type="journal article" date="2016" name="PLoS ONE">
        <title>Sequence Assembly of Yarrowia lipolytica Strain W29/CLIB89 Shows Transposable Element Diversity.</title>
        <authorList>
            <person name="Magnan C."/>
            <person name="Yu J."/>
            <person name="Chang I."/>
            <person name="Jahn E."/>
            <person name="Kanomata Y."/>
            <person name="Wu J."/>
            <person name="Zeller M."/>
            <person name="Oakes M."/>
            <person name="Baldi P."/>
            <person name="Sandmeyer S."/>
        </authorList>
    </citation>
    <scope>NUCLEOTIDE SEQUENCE [LARGE SCALE GENOMIC DNA]</scope>
    <source>
        <strain evidence="6">CLIB89</strain>
        <strain evidence="8">CLIB89(W29)</strain>
    </source>
</reference>
<evidence type="ECO:0000313" key="8">
    <source>
        <dbReference type="Proteomes" id="UP000182444"/>
    </source>
</evidence>
<dbReference type="OrthoDB" id="9991913at2759"/>
<dbReference type="InterPro" id="IPR036291">
    <property type="entry name" value="NAD(P)-bd_dom_sf"/>
</dbReference>
<accession>A0A1D8N8V7</accession>
<dbReference type="Proteomes" id="UP000256601">
    <property type="component" value="Unassembled WGS sequence"/>
</dbReference>
<dbReference type="Pfam" id="PF02826">
    <property type="entry name" value="2-Hacid_dh_C"/>
    <property type="match status" value="1"/>
</dbReference>
<dbReference type="PROSITE" id="PS00671">
    <property type="entry name" value="D_2_HYDROXYACID_DH_3"/>
    <property type="match status" value="1"/>
</dbReference>
<dbReference type="KEGG" id="yli:2907250"/>
<dbReference type="PANTHER" id="PTHR10996:SF257">
    <property type="entry name" value="GLYOXYLATE REDUCTASE 1"/>
    <property type="match status" value="1"/>
</dbReference>
<dbReference type="GO" id="GO:0016618">
    <property type="term" value="F:hydroxypyruvate reductase [NAD(P)H] activity"/>
    <property type="evidence" value="ECO:0007669"/>
    <property type="project" value="TreeGrafter"/>
</dbReference>
<dbReference type="PROSITE" id="PS00670">
    <property type="entry name" value="D_2_HYDROXYACID_DH_2"/>
    <property type="match status" value="1"/>
</dbReference>
<dbReference type="Proteomes" id="UP000182444">
    <property type="component" value="Chromosome 1B"/>
</dbReference>
<evidence type="ECO:0000256" key="2">
    <source>
        <dbReference type="ARBA" id="ARBA00023002"/>
    </source>
</evidence>
<dbReference type="AlphaFoldDB" id="A0A1D8N8V7"/>
<dbReference type="eggNOG" id="KOG0069">
    <property type="taxonomic scope" value="Eukaryota"/>
</dbReference>
<dbReference type="GeneID" id="2907250"/>
<evidence type="ECO:0000259" key="4">
    <source>
        <dbReference type="Pfam" id="PF00389"/>
    </source>
</evidence>
<evidence type="ECO:0000256" key="3">
    <source>
        <dbReference type="RuleBase" id="RU003719"/>
    </source>
</evidence>
<dbReference type="InterPro" id="IPR050223">
    <property type="entry name" value="D-isomer_2-hydroxyacid_DH"/>
</dbReference>
<comment type="similarity">
    <text evidence="1 3">Belongs to the D-isomer specific 2-hydroxyacid dehydrogenase family.</text>
</comment>
<dbReference type="FunFam" id="3.40.50.720:FF:000234">
    <property type="entry name" value="2-hydroxyacid dehydrogenase, putative"/>
    <property type="match status" value="1"/>
</dbReference>
<reference evidence="7 9" key="2">
    <citation type="submission" date="2018-07" db="EMBL/GenBank/DDBJ databases">
        <title>Draft Genome Assemblies for Five Robust Yarrowia lipolytica Strains Exhibiting High Lipid Production and Pentose Sugar Utilization and Sugar Alcohol Secretion from Undetoxified Lignocellulosic Biomass Hydrolysates.</title>
        <authorList>
            <consortium name="DOE Joint Genome Institute"/>
            <person name="Walker C."/>
            <person name="Ryu S."/>
            <person name="Na H."/>
            <person name="Zane M."/>
            <person name="LaButti K."/>
            <person name="Lipzen A."/>
            <person name="Haridas S."/>
            <person name="Barry K."/>
            <person name="Grigoriev I.V."/>
            <person name="Quarterman J."/>
            <person name="Slininger P."/>
            <person name="Dien B."/>
            <person name="Trinh C.T."/>
        </authorList>
    </citation>
    <scope>NUCLEOTIDE SEQUENCE [LARGE SCALE GENOMIC DNA]</scope>
    <source>
        <strain evidence="7 9">YB392</strain>
    </source>
</reference>
<evidence type="ECO:0000313" key="9">
    <source>
        <dbReference type="Proteomes" id="UP000256601"/>
    </source>
</evidence>
<dbReference type="GO" id="GO:0030267">
    <property type="term" value="F:glyoxylate reductase (NADPH) activity"/>
    <property type="evidence" value="ECO:0007669"/>
    <property type="project" value="TreeGrafter"/>
</dbReference>
<organism evidence="6 8">
    <name type="scientific">Yarrowia lipolytica</name>
    <name type="common">Candida lipolytica</name>
    <dbReference type="NCBI Taxonomy" id="4952"/>
    <lineage>
        <taxon>Eukaryota</taxon>
        <taxon>Fungi</taxon>
        <taxon>Dikarya</taxon>
        <taxon>Ascomycota</taxon>
        <taxon>Saccharomycotina</taxon>
        <taxon>Dipodascomycetes</taxon>
        <taxon>Dipodascales</taxon>
        <taxon>Dipodascales incertae sedis</taxon>
        <taxon>Yarrowia</taxon>
    </lineage>
</organism>
<dbReference type="GO" id="GO:0051287">
    <property type="term" value="F:NAD binding"/>
    <property type="evidence" value="ECO:0007669"/>
    <property type="project" value="InterPro"/>
</dbReference>
<proteinExistence type="inferred from homology"/>
<dbReference type="InterPro" id="IPR006139">
    <property type="entry name" value="D-isomer_2_OHA_DH_cat_dom"/>
</dbReference>
<dbReference type="EMBL" id="KZ858948">
    <property type="protein sequence ID" value="RDW28955.1"/>
    <property type="molecule type" value="Genomic_DNA"/>
</dbReference>
<dbReference type="CDD" id="cd12168">
    <property type="entry name" value="Mand_dh_like"/>
    <property type="match status" value="1"/>
</dbReference>
<gene>
    <name evidence="7" type="ORF">B0I71DRAFT_126610</name>
    <name evidence="6" type="ORF">YALI1_B28349g</name>
</gene>
<name>A0A1D8N8V7_YARLL</name>
<sequence>MLRIRPQFARQSLARLYSTQRQKILFLDNVVDAKDEFEKLKKKADVVTLKDGTDRESFLKDLKNTYKDINAIFRTFISVKKTGRFDEELAKALPESCKAVCHYGAGYDQIDVPFFSERGIQVSNVQSMADESTALTNLYLMIGTLRNFGDGALNLQKGQWLKGVALGNDISGKTLGILGMGGIGREIRDYVAPLGFSKVLYYNRNRLAPELEKDSVYCQSPEDLFSKADVISINVPLNAATKHLVNAESISKMKDGVIIVNTARGPVCDEKALVDGLNSGKIGGVGLDVFEREPAIEEGLLKHPRTLLLPHMGTWSHETHFKMEKAVLDNLESFVDTGKVISIVPEQKGKF</sequence>